<evidence type="ECO:0000313" key="2">
    <source>
        <dbReference type="EMBL" id="SDM50493.1"/>
    </source>
</evidence>
<dbReference type="EMBL" id="FNHL01000002">
    <property type="protein sequence ID" value="SDM50493.1"/>
    <property type="molecule type" value="Genomic_DNA"/>
</dbReference>
<dbReference type="Proteomes" id="UP000199451">
    <property type="component" value="Unassembled WGS sequence"/>
</dbReference>
<keyword evidence="1" id="KW-1133">Transmembrane helix</keyword>
<protein>
    <submittedName>
        <fullName evidence="2">Uncharacterized protein</fullName>
    </submittedName>
</protein>
<organism evidence="2 3">
    <name type="scientific">Halogranum gelatinilyticum</name>
    <dbReference type="NCBI Taxonomy" id="660521"/>
    <lineage>
        <taxon>Archaea</taxon>
        <taxon>Methanobacteriati</taxon>
        <taxon>Methanobacteriota</taxon>
        <taxon>Stenosarchaea group</taxon>
        <taxon>Halobacteria</taxon>
        <taxon>Halobacteriales</taxon>
        <taxon>Haloferacaceae</taxon>
    </lineage>
</organism>
<gene>
    <name evidence="2" type="ORF">SAMN04487949_1887</name>
</gene>
<proteinExistence type="predicted"/>
<sequence>MATEALQRTIRRVTAVIVFQLSIIMQMLTEIEYMGLISILPLILGSVSVLYLLGSFSLSLDDHQSSENTSS</sequence>
<name>A0A1G9TRX8_9EURY</name>
<keyword evidence="1" id="KW-0812">Transmembrane</keyword>
<evidence type="ECO:0000313" key="3">
    <source>
        <dbReference type="Proteomes" id="UP000199451"/>
    </source>
</evidence>
<dbReference type="AlphaFoldDB" id="A0A1G9TRX8"/>
<accession>A0A1G9TRX8</accession>
<keyword evidence="1" id="KW-0472">Membrane</keyword>
<feature type="transmembrane region" description="Helical" evidence="1">
    <location>
        <begin position="34"/>
        <end position="53"/>
    </location>
</feature>
<evidence type="ECO:0000256" key="1">
    <source>
        <dbReference type="SAM" id="Phobius"/>
    </source>
</evidence>
<reference evidence="3" key="1">
    <citation type="submission" date="2016-10" db="EMBL/GenBank/DDBJ databases">
        <authorList>
            <person name="Varghese N."/>
            <person name="Submissions S."/>
        </authorList>
    </citation>
    <scope>NUCLEOTIDE SEQUENCE [LARGE SCALE GENOMIC DNA]</scope>
    <source>
        <strain evidence="3">CGMCC 1.10119</strain>
    </source>
</reference>
<keyword evidence="3" id="KW-1185">Reference proteome</keyword>